<evidence type="ECO:0000313" key="1">
    <source>
        <dbReference type="EMBL" id="KAJ3810714.1"/>
    </source>
</evidence>
<proteinExistence type="predicted"/>
<organism evidence="1 2">
    <name type="scientific">Lentinula aff. lateritia</name>
    <dbReference type="NCBI Taxonomy" id="2804960"/>
    <lineage>
        <taxon>Eukaryota</taxon>
        <taxon>Fungi</taxon>
        <taxon>Dikarya</taxon>
        <taxon>Basidiomycota</taxon>
        <taxon>Agaricomycotina</taxon>
        <taxon>Agaricomycetes</taxon>
        <taxon>Agaricomycetidae</taxon>
        <taxon>Agaricales</taxon>
        <taxon>Marasmiineae</taxon>
        <taxon>Omphalotaceae</taxon>
        <taxon>Lentinula</taxon>
    </lineage>
</organism>
<name>A0ACC1U0Z9_9AGAR</name>
<reference evidence="1" key="1">
    <citation type="submission" date="2022-09" db="EMBL/GenBank/DDBJ databases">
        <title>A Global Phylogenomic Analysis of the Shiitake Genus Lentinula.</title>
        <authorList>
            <consortium name="DOE Joint Genome Institute"/>
            <person name="Sierra-Patev S."/>
            <person name="Min B."/>
            <person name="Naranjo-Ortiz M."/>
            <person name="Looney B."/>
            <person name="Konkel Z."/>
            <person name="Slot J.C."/>
            <person name="Sakamoto Y."/>
            <person name="Steenwyk J.L."/>
            <person name="Rokas A."/>
            <person name="Carro J."/>
            <person name="Camarero S."/>
            <person name="Ferreira P."/>
            <person name="Molpeceres G."/>
            <person name="Ruiz-Duenas F.J."/>
            <person name="Serrano A."/>
            <person name="Henrissat B."/>
            <person name="Drula E."/>
            <person name="Hughes K.W."/>
            <person name="Mata J.L."/>
            <person name="Ishikawa N.K."/>
            <person name="Vargas-Isla R."/>
            <person name="Ushijima S."/>
            <person name="Smith C.A."/>
            <person name="Ahrendt S."/>
            <person name="Andreopoulos W."/>
            <person name="He G."/>
            <person name="Labutti K."/>
            <person name="Lipzen A."/>
            <person name="Ng V."/>
            <person name="Riley R."/>
            <person name="Sandor L."/>
            <person name="Barry K."/>
            <person name="Martinez A.T."/>
            <person name="Xiao Y."/>
            <person name="Gibbons J.G."/>
            <person name="Terashima K."/>
            <person name="Grigoriev I.V."/>
            <person name="Hibbett D.S."/>
        </authorList>
    </citation>
    <scope>NUCLEOTIDE SEQUENCE</scope>
    <source>
        <strain evidence="1">TMI1499</strain>
    </source>
</reference>
<dbReference type="EMBL" id="MU795089">
    <property type="protein sequence ID" value="KAJ3810714.1"/>
    <property type="molecule type" value="Genomic_DNA"/>
</dbReference>
<comment type="caution">
    <text evidence="1">The sequence shown here is derived from an EMBL/GenBank/DDBJ whole genome shotgun (WGS) entry which is preliminary data.</text>
</comment>
<keyword evidence="2" id="KW-1185">Reference proteome</keyword>
<dbReference type="Proteomes" id="UP001163835">
    <property type="component" value="Unassembled WGS sequence"/>
</dbReference>
<accession>A0ACC1U0Z9</accession>
<sequence length="597" mass="67854">MAWYSSRSPYARILNTNYLPSHAQRREIQSFLSGPQQELSRLETEILRVRVILDDLQSQRAEVRQYVKIHRGLLAPIRRLPVEVLTEIFVLCLSTERYPVRSLREAPLLLTMICRHWREVTLKSPSLWNSLHIFLPHDLTKEAVTLRERGVDQWLTRSGSLPLSLSLCINASRIHHGLESLDVDKKYFPWLAMLMKFNLRVAELTLNLDPPAFPLLQNFLPQNFPNLRSLSLHPNGFSYMNRHDSFARQCALLLPGMSSLRKLSISGSWDQPGLLDCIWANLTDLTLYSSTDDCLDSDDVHRVLGHTTRLESCHFSVTLKSARAASPPSLQLDCLRSLRIDLVIGDEEEILFDEALNHLFHPIICPSLASLYIHWREIMDWSLTGSDDERIPFAGLLPSLSTLHLRFPMDRDMLTRCLVLAPNLTVLEVIDVGYGLVNERQHIVDNSHLSNLCPRSPPEIGLCPNLKTFRLVQVFSTNRGDLETTGGGVSDQGLVDFLEHKCKDNLPGKSSRLESCDVLVLRPFSDDAVDKMRMLPQNGMRLCIRYCKPAEDSGVYDDSAAGGMDYLPDMSTDWESCVKYELEDEELVPKSTLTVII</sequence>
<protein>
    <submittedName>
        <fullName evidence="1">Uncharacterized protein</fullName>
    </submittedName>
</protein>
<evidence type="ECO:0000313" key="2">
    <source>
        <dbReference type="Proteomes" id="UP001163835"/>
    </source>
</evidence>
<gene>
    <name evidence="1" type="ORF">F5876DRAFT_76494</name>
</gene>